<protein>
    <submittedName>
        <fullName evidence="1">Uncharacterized protein LOC8262372 isoform X3</fullName>
    </submittedName>
</protein>
<name>A0A2P2NGY9_RHIMU</name>
<reference evidence="1" key="1">
    <citation type="submission" date="2018-02" db="EMBL/GenBank/DDBJ databases">
        <title>Rhizophora mucronata_Transcriptome.</title>
        <authorList>
            <person name="Meera S.P."/>
            <person name="Sreeshan A."/>
            <person name="Augustine A."/>
        </authorList>
    </citation>
    <scope>NUCLEOTIDE SEQUENCE</scope>
    <source>
        <tissue evidence="1">Leaf</tissue>
    </source>
</reference>
<accession>A0A2P2NGY9</accession>
<sequence>MMNKKMKVGEIYFVERRKNSFVVNTLLRDPLQNSRRAEKLYLMGAEIKKETLMFRVRNQFTLIQGCCITLKEMTRQHKKLKLIQGEILYVSLSSSLIWMRQQDHWKPLLVVRMCLTWVWTLSWLLKPWKPCFMERVLPIMMPMMVSWVNAPMIEVRPRGKTVQDNAPMIEVTMLDLPQEIPRNQRSLV</sequence>
<dbReference type="EMBL" id="GGEC01061186">
    <property type="protein sequence ID" value="MBX41670.1"/>
    <property type="molecule type" value="Transcribed_RNA"/>
</dbReference>
<proteinExistence type="predicted"/>
<evidence type="ECO:0000313" key="1">
    <source>
        <dbReference type="EMBL" id="MBX41670.1"/>
    </source>
</evidence>
<dbReference type="AlphaFoldDB" id="A0A2P2NGY9"/>
<organism evidence="1">
    <name type="scientific">Rhizophora mucronata</name>
    <name type="common">Asiatic mangrove</name>
    <dbReference type="NCBI Taxonomy" id="61149"/>
    <lineage>
        <taxon>Eukaryota</taxon>
        <taxon>Viridiplantae</taxon>
        <taxon>Streptophyta</taxon>
        <taxon>Embryophyta</taxon>
        <taxon>Tracheophyta</taxon>
        <taxon>Spermatophyta</taxon>
        <taxon>Magnoliopsida</taxon>
        <taxon>eudicotyledons</taxon>
        <taxon>Gunneridae</taxon>
        <taxon>Pentapetalae</taxon>
        <taxon>rosids</taxon>
        <taxon>fabids</taxon>
        <taxon>Malpighiales</taxon>
        <taxon>Rhizophoraceae</taxon>
        <taxon>Rhizophora</taxon>
    </lineage>
</organism>